<dbReference type="EMBL" id="JAGKQM010000004">
    <property type="protein sequence ID" value="KAH0930015.1"/>
    <property type="molecule type" value="Genomic_DNA"/>
</dbReference>
<keyword evidence="3" id="KW-0934">Plastid</keyword>
<dbReference type="InterPro" id="IPR020904">
    <property type="entry name" value="Sc_DH/Rdtase_CS"/>
</dbReference>
<dbReference type="InterPro" id="IPR045000">
    <property type="entry name" value="TR"/>
</dbReference>
<dbReference type="PRINTS" id="PR00081">
    <property type="entry name" value="GDHRDH"/>
</dbReference>
<organism evidence="7 8">
    <name type="scientific">Brassica napus</name>
    <name type="common">Rape</name>
    <dbReference type="NCBI Taxonomy" id="3708"/>
    <lineage>
        <taxon>Eukaryota</taxon>
        <taxon>Viridiplantae</taxon>
        <taxon>Streptophyta</taxon>
        <taxon>Embryophyta</taxon>
        <taxon>Tracheophyta</taxon>
        <taxon>Spermatophyta</taxon>
        <taxon>Magnoliopsida</taxon>
        <taxon>eudicotyledons</taxon>
        <taxon>Gunneridae</taxon>
        <taxon>Pentapetalae</taxon>
        <taxon>rosids</taxon>
        <taxon>malvids</taxon>
        <taxon>Brassicales</taxon>
        <taxon>Brassicaceae</taxon>
        <taxon>Brassiceae</taxon>
        <taxon>Brassica</taxon>
    </lineage>
</organism>
<dbReference type="SUPFAM" id="SSF51735">
    <property type="entry name" value="NAD(P)-binding Rossmann-fold domains"/>
    <property type="match status" value="2"/>
</dbReference>
<dbReference type="InterPro" id="IPR036291">
    <property type="entry name" value="NAD(P)-bd_dom_sf"/>
</dbReference>
<dbReference type="InterPro" id="IPR002347">
    <property type="entry name" value="SDR_fam"/>
</dbReference>
<dbReference type="Pfam" id="PF13561">
    <property type="entry name" value="adh_short_C2"/>
    <property type="match status" value="2"/>
</dbReference>
<evidence type="ECO:0000313" key="8">
    <source>
        <dbReference type="Proteomes" id="UP000824890"/>
    </source>
</evidence>
<dbReference type="Gene3D" id="3.40.50.720">
    <property type="entry name" value="NAD(P)-binding Rossmann-like Domain"/>
    <property type="match status" value="2"/>
</dbReference>
<evidence type="ECO:0000256" key="6">
    <source>
        <dbReference type="ARBA" id="ARBA00025714"/>
    </source>
</evidence>
<evidence type="ECO:0000256" key="1">
    <source>
        <dbReference type="ARBA" id="ARBA00004229"/>
    </source>
</evidence>
<keyword evidence="4" id="KW-0521">NADP</keyword>
<protein>
    <recommendedName>
        <fullName evidence="9">3-oxoacyl-[acyl-carrier-protein] reductase</fullName>
    </recommendedName>
</protein>
<comment type="similarity">
    <text evidence="6">Belongs to the short-chain dehydrogenases/reductases (SDR) family. SDR65C subfamily.</text>
</comment>
<dbReference type="Proteomes" id="UP000824890">
    <property type="component" value="Unassembled WGS sequence"/>
</dbReference>
<evidence type="ECO:0008006" key="9">
    <source>
        <dbReference type="Google" id="ProtNLM"/>
    </source>
</evidence>
<sequence>MDKRWSLQGMTALVTGGAAGIGYAIVEELASFGAKVHVCDISETLLNQSLSEWEKKGFQVSGSVCDVSSRPERETLMQTVSSLFDGKLNIFVNNVGVLRGKPTTEYGADDFAFHISTNLKPAYHFSQLSHPLLKASGYGSIVFMSSIAGVVSMSGGSIYGITKGALNQLAKNLACEWAKDGIRANAVAPNIIKTPQAQPFLDHVSFKEGLLGRTPLGRAGEPNEVASLVVFLCLPAASYITGQTICVDGGLTMDKRWSLQGMTALVTGGAAGIGYAIVEELASFGAKVHVCDISETLLNQSLSEWGKKGFKVSGSVCDVTSRPERETLIQKVSSLFDGKLNILVNNVGVLRGKPTTEYGADDFAFHISTNLESAYHFCQLSHPLLKASGYGSIVFISSVSGAVSINGASIYSLTKGALNQLARNLACEWAKDGIRANAVAPNIIKTPQAQPYLEDVSFREGLFGRTPLGRAGEPNEVAALVVFLCLPAASYITGQTICADGGLTVNGFSYQPQA</sequence>
<evidence type="ECO:0000256" key="4">
    <source>
        <dbReference type="ARBA" id="ARBA00022857"/>
    </source>
</evidence>
<dbReference type="PANTHER" id="PTHR42898">
    <property type="entry name" value="TROPINONE REDUCTASE"/>
    <property type="match status" value="1"/>
</dbReference>
<dbReference type="PRINTS" id="PR00080">
    <property type="entry name" value="SDRFAMILY"/>
</dbReference>
<reference evidence="7 8" key="1">
    <citation type="submission" date="2021-05" db="EMBL/GenBank/DDBJ databases">
        <title>Genome Assembly of Synthetic Allotetraploid Brassica napus Reveals Homoeologous Exchanges between Subgenomes.</title>
        <authorList>
            <person name="Davis J.T."/>
        </authorList>
    </citation>
    <scope>NUCLEOTIDE SEQUENCE [LARGE SCALE GENOMIC DNA]</scope>
    <source>
        <strain evidence="8">cv. Da-Ae</strain>
        <tissue evidence="7">Seedling</tissue>
    </source>
</reference>
<gene>
    <name evidence="7" type="ORF">HID58_015742</name>
</gene>
<comment type="caution">
    <text evidence="7">The sequence shown here is derived from an EMBL/GenBank/DDBJ whole genome shotgun (WGS) entry which is preliminary data.</text>
</comment>
<proteinExistence type="inferred from homology"/>
<keyword evidence="5" id="KW-0560">Oxidoreductase</keyword>
<comment type="subcellular location">
    <subcellularLocation>
        <location evidence="1">Plastid</location>
        <location evidence="1">Chloroplast</location>
    </subcellularLocation>
</comment>
<evidence type="ECO:0000256" key="2">
    <source>
        <dbReference type="ARBA" id="ARBA00022528"/>
    </source>
</evidence>
<dbReference type="PROSITE" id="PS00061">
    <property type="entry name" value="ADH_SHORT"/>
    <property type="match status" value="1"/>
</dbReference>
<evidence type="ECO:0000256" key="5">
    <source>
        <dbReference type="ARBA" id="ARBA00023002"/>
    </source>
</evidence>
<evidence type="ECO:0000256" key="3">
    <source>
        <dbReference type="ARBA" id="ARBA00022640"/>
    </source>
</evidence>
<name>A0ABQ8DKX9_BRANA</name>
<keyword evidence="2" id="KW-0150">Chloroplast</keyword>
<accession>A0ABQ8DKX9</accession>
<dbReference type="PANTHER" id="PTHR42898:SF62">
    <property type="entry name" value="3-OXOACYL-[ACYL-CARRIER-PROTEIN] REDUCTASE"/>
    <property type="match status" value="1"/>
</dbReference>
<evidence type="ECO:0000313" key="7">
    <source>
        <dbReference type="EMBL" id="KAH0930015.1"/>
    </source>
</evidence>
<keyword evidence="8" id="KW-1185">Reference proteome</keyword>